<accession>A0A2M7T788</accession>
<evidence type="ECO:0000313" key="1">
    <source>
        <dbReference type="EMBL" id="PIZ37770.1"/>
    </source>
</evidence>
<evidence type="ECO:0000313" key="2">
    <source>
        <dbReference type="Proteomes" id="UP000230956"/>
    </source>
</evidence>
<dbReference type="EMBL" id="PFNG01000165">
    <property type="protein sequence ID" value="PIZ37770.1"/>
    <property type="molecule type" value="Genomic_DNA"/>
</dbReference>
<name>A0A2M7T788_9ACTN</name>
<proteinExistence type="predicted"/>
<dbReference type="AlphaFoldDB" id="A0A2M7T788"/>
<dbReference type="Proteomes" id="UP000230956">
    <property type="component" value="Unassembled WGS sequence"/>
</dbReference>
<gene>
    <name evidence="1" type="ORF">COY37_06950</name>
</gene>
<comment type="caution">
    <text evidence="1">The sequence shown here is derived from an EMBL/GenBank/DDBJ whole genome shotgun (WGS) entry which is preliminary data.</text>
</comment>
<dbReference type="RefSeq" id="WP_286677486.1">
    <property type="nucleotide sequence ID" value="NZ_MNXI01000009.1"/>
</dbReference>
<organism evidence="1 2">
    <name type="scientific">Candidatus Aquicultor secundus</name>
    <dbReference type="NCBI Taxonomy" id="1973895"/>
    <lineage>
        <taxon>Bacteria</taxon>
        <taxon>Bacillati</taxon>
        <taxon>Actinomycetota</taxon>
        <taxon>Candidatus Aquicultoria</taxon>
        <taxon>Candidatus Aquicultorales</taxon>
        <taxon>Candidatus Aquicultoraceae</taxon>
        <taxon>Candidatus Aquicultor</taxon>
    </lineage>
</organism>
<protein>
    <submittedName>
        <fullName evidence="1">Uncharacterized protein</fullName>
    </submittedName>
</protein>
<dbReference type="PROSITE" id="PS51257">
    <property type="entry name" value="PROKAR_LIPOPROTEIN"/>
    <property type="match status" value="1"/>
</dbReference>
<reference evidence="2" key="1">
    <citation type="submission" date="2017-09" db="EMBL/GenBank/DDBJ databases">
        <title>Depth-based differentiation of microbial function through sediment-hosted aquifers and enrichment of novel symbionts in the deep terrestrial subsurface.</title>
        <authorList>
            <person name="Probst A.J."/>
            <person name="Ladd B."/>
            <person name="Jarett J.K."/>
            <person name="Geller-Mcgrath D.E."/>
            <person name="Sieber C.M.K."/>
            <person name="Emerson J.B."/>
            <person name="Anantharaman K."/>
            <person name="Thomas B.C."/>
            <person name="Malmstrom R."/>
            <person name="Stieglmeier M."/>
            <person name="Klingl A."/>
            <person name="Woyke T."/>
            <person name="Ryan C.M."/>
            <person name="Banfield J.F."/>
        </authorList>
    </citation>
    <scope>NUCLEOTIDE SEQUENCE [LARGE SCALE GENOMIC DNA]</scope>
</reference>
<sequence>MKKSLVGVLLTSIAIIFVILAGCTSTRPEKVVKLNTVKVSTQERPSYNTCIAWNDGIYGLANEIVPIRSIGKEIGRTIRNISPRPERNGDVASPYADGRLVVPNGAKLCLIRGISKNEAIAVEISEGRFQKAIKVGMLEKKTGVN</sequence>